<comment type="subcellular location">
    <subcellularLocation>
        <location evidence="1">Membrane</location>
        <topology evidence="1">Multi-pass membrane protein</topology>
    </subcellularLocation>
</comment>
<feature type="domain" description="Major facilitator superfamily (MFS) profile" evidence="6">
    <location>
        <begin position="106"/>
        <end position="530"/>
    </location>
</feature>
<comment type="caution">
    <text evidence="7">The sequence shown here is derived from an EMBL/GenBank/DDBJ whole genome shotgun (WGS) entry which is preliminary data.</text>
</comment>
<dbReference type="SUPFAM" id="SSF103473">
    <property type="entry name" value="MFS general substrate transporter"/>
    <property type="match status" value="1"/>
</dbReference>
<dbReference type="GO" id="GO:0022857">
    <property type="term" value="F:transmembrane transporter activity"/>
    <property type="evidence" value="ECO:0007669"/>
    <property type="project" value="InterPro"/>
</dbReference>
<dbReference type="Proteomes" id="UP000827092">
    <property type="component" value="Unassembled WGS sequence"/>
</dbReference>
<protein>
    <recommendedName>
        <fullName evidence="6">Major facilitator superfamily (MFS) profile domain-containing protein</fullName>
    </recommendedName>
</protein>
<feature type="transmembrane region" description="Helical" evidence="5">
    <location>
        <begin position="388"/>
        <end position="409"/>
    </location>
</feature>
<evidence type="ECO:0000313" key="7">
    <source>
        <dbReference type="EMBL" id="KAG8189427.1"/>
    </source>
</evidence>
<dbReference type="PROSITE" id="PS50850">
    <property type="entry name" value="MFS"/>
    <property type="match status" value="1"/>
</dbReference>
<evidence type="ECO:0000256" key="1">
    <source>
        <dbReference type="ARBA" id="ARBA00004141"/>
    </source>
</evidence>
<feature type="transmembrane region" description="Helical" evidence="5">
    <location>
        <begin position="360"/>
        <end position="376"/>
    </location>
</feature>
<dbReference type="GO" id="GO:0016020">
    <property type="term" value="C:membrane"/>
    <property type="evidence" value="ECO:0007669"/>
    <property type="project" value="UniProtKB-SubCell"/>
</dbReference>
<evidence type="ECO:0000256" key="3">
    <source>
        <dbReference type="ARBA" id="ARBA00022989"/>
    </source>
</evidence>
<gene>
    <name evidence="7" type="ORF">JTE90_020241</name>
</gene>
<dbReference type="PANTHER" id="PTHR24064">
    <property type="entry name" value="SOLUTE CARRIER FAMILY 22 MEMBER"/>
    <property type="match status" value="1"/>
</dbReference>
<feature type="transmembrane region" description="Helical" evidence="5">
    <location>
        <begin position="211"/>
        <end position="231"/>
    </location>
</feature>
<keyword evidence="3 5" id="KW-1133">Transmembrane helix</keyword>
<proteinExistence type="predicted"/>
<feature type="transmembrane region" description="Helical" evidence="5">
    <location>
        <begin position="416"/>
        <end position="434"/>
    </location>
</feature>
<feature type="transmembrane region" description="Helical" evidence="5">
    <location>
        <begin position="243"/>
        <end position="264"/>
    </location>
</feature>
<keyword evidence="2 5" id="KW-0812">Transmembrane</keyword>
<feature type="transmembrane region" description="Helical" evidence="5">
    <location>
        <begin position="270"/>
        <end position="290"/>
    </location>
</feature>
<evidence type="ECO:0000256" key="5">
    <source>
        <dbReference type="SAM" id="Phobius"/>
    </source>
</evidence>
<dbReference type="AlphaFoldDB" id="A0AAV6UYW1"/>
<accession>A0AAV6UYW1</accession>
<dbReference type="Pfam" id="PF00083">
    <property type="entry name" value="Sugar_tr"/>
    <property type="match status" value="1"/>
</dbReference>
<dbReference type="CDD" id="cd17317">
    <property type="entry name" value="MFS_SLC22"/>
    <property type="match status" value="1"/>
</dbReference>
<dbReference type="InterPro" id="IPR005828">
    <property type="entry name" value="MFS_sugar_transport-like"/>
</dbReference>
<dbReference type="InterPro" id="IPR020846">
    <property type="entry name" value="MFS_dom"/>
</dbReference>
<evidence type="ECO:0000256" key="2">
    <source>
        <dbReference type="ARBA" id="ARBA00022692"/>
    </source>
</evidence>
<dbReference type="Gene3D" id="1.20.1250.20">
    <property type="entry name" value="MFS general substrate transporter like domains"/>
    <property type="match status" value="1"/>
</dbReference>
<reference evidence="7 8" key="1">
    <citation type="journal article" date="2022" name="Nat. Ecol. Evol.">
        <title>A masculinizing supergene underlies an exaggerated male reproductive morph in a spider.</title>
        <authorList>
            <person name="Hendrickx F."/>
            <person name="De Corte Z."/>
            <person name="Sonet G."/>
            <person name="Van Belleghem S.M."/>
            <person name="Kostlbacher S."/>
            <person name="Vangestel C."/>
        </authorList>
    </citation>
    <scope>NUCLEOTIDE SEQUENCE [LARGE SCALE GENOMIC DNA]</scope>
    <source>
        <strain evidence="7">W744_W776</strain>
    </source>
</reference>
<evidence type="ECO:0000313" key="8">
    <source>
        <dbReference type="Proteomes" id="UP000827092"/>
    </source>
</evidence>
<dbReference type="EMBL" id="JAFNEN010000216">
    <property type="protein sequence ID" value="KAG8189427.1"/>
    <property type="molecule type" value="Genomic_DNA"/>
</dbReference>
<evidence type="ECO:0000256" key="4">
    <source>
        <dbReference type="ARBA" id="ARBA00023136"/>
    </source>
</evidence>
<keyword evidence="4 5" id="KW-0472">Membrane</keyword>
<evidence type="ECO:0000259" key="6">
    <source>
        <dbReference type="PROSITE" id="PS50850"/>
    </source>
</evidence>
<feature type="transmembrane region" description="Helical" evidence="5">
    <location>
        <begin position="501"/>
        <end position="525"/>
    </location>
</feature>
<feature type="transmembrane region" description="Helical" evidence="5">
    <location>
        <begin position="41"/>
        <end position="62"/>
    </location>
</feature>
<name>A0AAV6UYW1_9ARAC</name>
<keyword evidence="8" id="KW-1185">Reference proteome</keyword>
<feature type="transmembrane region" description="Helical" evidence="5">
    <location>
        <begin position="186"/>
        <end position="205"/>
    </location>
</feature>
<dbReference type="InterPro" id="IPR036259">
    <property type="entry name" value="MFS_trans_sf"/>
</dbReference>
<sequence>MASSHRRENGDGLANGDAGKNIPKEFTDIIGGHGYFQMTMFTFFFFCSVPHCLHNLVMAFFAPNIDHWCARPPQIIQANISVEQWRNASLPLVRSRIGSEEISRCTMYAASVNNGSLSVDKSRDPVKCSAWEYDTTFYHNTMVDEWDLVCDREWLVSMSKTVYMVAFLIAATTCGQMSDRFGRRKVVIVCLIDFLIASSLTLLSTNFIMFLVLRFFVALGITSIFTVSYVIMTEIVSLEYRSIYCFTFKYGWVFGYMLMPYIAWLVPSWFWFQMIITLPWFGLLCVFWVVPETPRWLLTHGKHAELEQVLIRAARLNGKDAKQAKADIHLYVTHSTQKEEKNSKTVFDLLRTPALRRNTINIYFCWFIISYIYYALSWNTNDLGGDPYWNFFMCGAVELPSGLIFMVICRYIGHRTGLLIANVLAGLCLLAMIFVPPEMIWLTITLSMSGKFFNNASFDIVYVYTAEIFPTVVRNVAVGSSSTFARIGALIAPFIRQVADVTHYTVPMIVPGTLSILSGLLVLLLPETLGKKVPDTLEEGEIFARKQDLHRNSAKHKNLTNGVEMVER</sequence>
<organism evidence="7 8">
    <name type="scientific">Oedothorax gibbosus</name>
    <dbReference type="NCBI Taxonomy" id="931172"/>
    <lineage>
        <taxon>Eukaryota</taxon>
        <taxon>Metazoa</taxon>
        <taxon>Ecdysozoa</taxon>
        <taxon>Arthropoda</taxon>
        <taxon>Chelicerata</taxon>
        <taxon>Arachnida</taxon>
        <taxon>Araneae</taxon>
        <taxon>Araneomorphae</taxon>
        <taxon>Entelegynae</taxon>
        <taxon>Araneoidea</taxon>
        <taxon>Linyphiidae</taxon>
        <taxon>Erigoninae</taxon>
        <taxon>Oedothorax</taxon>
    </lineage>
</organism>